<accession>A0A8R1Y4G5</accession>
<reference evidence="1" key="2">
    <citation type="submission" date="2022-06" db="UniProtKB">
        <authorList>
            <consortium name="EnsemblMetazoa"/>
        </authorList>
    </citation>
    <scope>IDENTIFICATION</scope>
</reference>
<dbReference type="AlphaFoldDB" id="A0A8R1Y4G5"/>
<organism evidence="1 2">
    <name type="scientific">Onchocerca volvulus</name>
    <dbReference type="NCBI Taxonomy" id="6282"/>
    <lineage>
        <taxon>Eukaryota</taxon>
        <taxon>Metazoa</taxon>
        <taxon>Ecdysozoa</taxon>
        <taxon>Nematoda</taxon>
        <taxon>Chromadorea</taxon>
        <taxon>Rhabditida</taxon>
        <taxon>Spirurina</taxon>
        <taxon>Spiruromorpha</taxon>
        <taxon>Filarioidea</taxon>
        <taxon>Onchocercidae</taxon>
        <taxon>Onchocerca</taxon>
    </lineage>
</organism>
<name>A0A8R1Y4G5_ONCVO</name>
<sequence>MNNNNTNYKYALFKSIIEALFQKKKKISEKNSVTNIQ</sequence>
<dbReference type="Proteomes" id="UP000024404">
    <property type="component" value="Unassembled WGS sequence"/>
</dbReference>
<protein>
    <submittedName>
        <fullName evidence="1">Uncharacterized protein</fullName>
    </submittedName>
</protein>
<reference evidence="2" key="1">
    <citation type="submission" date="2013-10" db="EMBL/GenBank/DDBJ databases">
        <title>Genome sequencing of Onchocerca volvulus.</title>
        <authorList>
            <person name="Cotton J."/>
            <person name="Tsai J."/>
            <person name="Stanley E."/>
            <person name="Tracey A."/>
            <person name="Holroyd N."/>
            <person name="Lustigman S."/>
            <person name="Berriman M."/>
        </authorList>
    </citation>
    <scope>NUCLEOTIDE SEQUENCE</scope>
</reference>
<keyword evidence="2" id="KW-1185">Reference proteome</keyword>
<proteinExistence type="predicted"/>
<evidence type="ECO:0000313" key="1">
    <source>
        <dbReference type="EnsemblMetazoa" id="OVOC9921.1"/>
    </source>
</evidence>
<evidence type="ECO:0000313" key="2">
    <source>
        <dbReference type="Proteomes" id="UP000024404"/>
    </source>
</evidence>
<dbReference type="EnsemblMetazoa" id="OVOC9921.1">
    <property type="protein sequence ID" value="OVOC9921.1"/>
    <property type="gene ID" value="WBGene00246730"/>
</dbReference>
<dbReference type="EMBL" id="CMVM020000305">
    <property type="status" value="NOT_ANNOTATED_CDS"/>
    <property type="molecule type" value="Genomic_DNA"/>
</dbReference>